<evidence type="ECO:0000313" key="9">
    <source>
        <dbReference type="EMBL" id="GBO39719.1"/>
    </source>
</evidence>
<dbReference type="Gene3D" id="3.90.550.10">
    <property type="entry name" value="Spore Coat Polysaccharide Biosynthesis Protein SpsA, Chain A"/>
    <property type="match status" value="1"/>
</dbReference>
<protein>
    <recommendedName>
        <fullName evidence="4">UTP--glucose-1-phosphate uridylyltransferase</fullName>
        <ecNumber evidence="3">2.7.7.9</ecNumber>
    </recommendedName>
</protein>
<keyword evidence="11" id="KW-1185">Reference proteome</keyword>
<dbReference type="GO" id="GO:0006011">
    <property type="term" value="P:UDP-alpha-D-glucose metabolic process"/>
    <property type="evidence" value="ECO:0007669"/>
    <property type="project" value="InterPro"/>
</dbReference>
<comment type="subunit">
    <text evidence="2">Homooctamer.</text>
</comment>
<evidence type="ECO:0000313" key="11">
    <source>
        <dbReference type="Proteomes" id="UP000499080"/>
    </source>
</evidence>
<dbReference type="GO" id="GO:0003983">
    <property type="term" value="F:UTP:glucose-1-phosphate uridylyltransferase activity"/>
    <property type="evidence" value="ECO:0007669"/>
    <property type="project" value="UniProtKB-EC"/>
</dbReference>
<evidence type="ECO:0000256" key="8">
    <source>
        <dbReference type="ARBA" id="ARBA00047432"/>
    </source>
</evidence>
<comment type="caution">
    <text evidence="9">The sequence shown here is derived from an EMBL/GenBank/DDBJ whole genome shotgun (WGS) entry which is preliminary data.</text>
</comment>
<gene>
    <name evidence="9" type="primary">UGP2_4</name>
    <name evidence="10" type="synonym">UGP2_1</name>
    <name evidence="10" type="ORF">AVEN_202788_1</name>
    <name evidence="9" type="ORF">AVEN_267038_1</name>
</gene>
<dbReference type="SUPFAM" id="SSF53448">
    <property type="entry name" value="Nucleotide-diphospho-sugar transferases"/>
    <property type="match status" value="1"/>
</dbReference>
<dbReference type="GO" id="GO:0005978">
    <property type="term" value="P:glycogen biosynthetic process"/>
    <property type="evidence" value="ECO:0007669"/>
    <property type="project" value="UniProtKB-UniPathway"/>
</dbReference>
<comment type="catalytic activity">
    <reaction evidence="8">
        <text>alpha-D-glucose 1-phosphate + UTP + H(+) = UDP-alpha-D-glucose + diphosphate</text>
        <dbReference type="Rhea" id="RHEA:19889"/>
        <dbReference type="ChEBI" id="CHEBI:15378"/>
        <dbReference type="ChEBI" id="CHEBI:33019"/>
        <dbReference type="ChEBI" id="CHEBI:46398"/>
        <dbReference type="ChEBI" id="CHEBI:58601"/>
        <dbReference type="ChEBI" id="CHEBI:58885"/>
        <dbReference type="EC" id="2.7.7.9"/>
    </reaction>
    <physiologicalReaction direction="left-to-right" evidence="8">
        <dbReference type="Rhea" id="RHEA:19890"/>
    </physiologicalReaction>
</comment>
<dbReference type="InterPro" id="IPR029044">
    <property type="entry name" value="Nucleotide-diphossugar_trans"/>
</dbReference>
<dbReference type="PANTHER" id="PTHR43511">
    <property type="match status" value="1"/>
</dbReference>
<dbReference type="Proteomes" id="UP000499080">
    <property type="component" value="Unassembled WGS sequence"/>
</dbReference>
<dbReference type="InterPro" id="IPR016267">
    <property type="entry name" value="UDPGP_trans"/>
</dbReference>
<dbReference type="Pfam" id="PF01704">
    <property type="entry name" value="UDPGP"/>
    <property type="match status" value="1"/>
</dbReference>
<dbReference type="EC" id="2.7.7.9" evidence="3"/>
<proteinExistence type="inferred from homology"/>
<comment type="similarity">
    <text evidence="1">Belongs to the UDPGP type 1 family.</text>
</comment>
<keyword evidence="6 9" id="KW-0548">Nucleotidyltransferase</keyword>
<keyword evidence="5 9" id="KW-0808">Transferase</keyword>
<dbReference type="InterPro" id="IPR002618">
    <property type="entry name" value="UDPGP_fam"/>
</dbReference>
<evidence type="ECO:0000256" key="4">
    <source>
        <dbReference type="ARBA" id="ARBA00019048"/>
    </source>
</evidence>
<dbReference type="OrthoDB" id="932129at2759"/>
<sequence length="172" mass="19753">MTPELAPLFPNFYTTPAGRRLTRGKSDFTCSRPSYTVFLQWTGVSNRHFETSLFPHVNNGKSDVSQPNQGYQNRPLRASHHPTILLARIVINFQEESFKILSTLHCQYSTKYTEHQELMSSQSMRWYPPGHGDFYEAFYNSGLLEMFIANGREYCFISNIDNLGATVDLSIL</sequence>
<dbReference type="AlphaFoldDB" id="A0A4Y2WRA8"/>
<evidence type="ECO:0000256" key="1">
    <source>
        <dbReference type="ARBA" id="ARBA00010401"/>
    </source>
</evidence>
<dbReference type="EMBL" id="BGPR01064831">
    <property type="protein sequence ID" value="GBO39736.1"/>
    <property type="molecule type" value="Genomic_DNA"/>
</dbReference>
<dbReference type="EMBL" id="BGPR01064814">
    <property type="protein sequence ID" value="GBO39719.1"/>
    <property type="molecule type" value="Genomic_DNA"/>
</dbReference>
<dbReference type="UniPathway" id="UPA00164"/>
<name>A0A4Y2WRA8_ARAVE</name>
<evidence type="ECO:0000256" key="5">
    <source>
        <dbReference type="ARBA" id="ARBA00022679"/>
    </source>
</evidence>
<evidence type="ECO:0000256" key="2">
    <source>
        <dbReference type="ARBA" id="ARBA00011823"/>
    </source>
</evidence>
<comment type="function">
    <text evidence="7">UTP--glucose-1-phosphate uridylyltransferase catalyzing the conversion of glucose-1-phosphate into UDP-glucose, a crucial precursor for the production of glycogen.</text>
</comment>
<evidence type="ECO:0000256" key="7">
    <source>
        <dbReference type="ARBA" id="ARBA00023579"/>
    </source>
</evidence>
<evidence type="ECO:0000256" key="6">
    <source>
        <dbReference type="ARBA" id="ARBA00022695"/>
    </source>
</evidence>
<evidence type="ECO:0000313" key="10">
    <source>
        <dbReference type="EMBL" id="GBO39736.1"/>
    </source>
</evidence>
<accession>A0A4Y2WRA8</accession>
<evidence type="ECO:0000256" key="3">
    <source>
        <dbReference type="ARBA" id="ARBA00012415"/>
    </source>
</evidence>
<reference evidence="9 11" key="1">
    <citation type="journal article" date="2019" name="Sci. Rep.">
        <title>Orb-weaving spider Araneus ventricosus genome elucidates the spidroin gene catalogue.</title>
        <authorList>
            <person name="Kono N."/>
            <person name="Nakamura H."/>
            <person name="Ohtoshi R."/>
            <person name="Moran D.A.P."/>
            <person name="Shinohara A."/>
            <person name="Yoshida Y."/>
            <person name="Fujiwara M."/>
            <person name="Mori M."/>
            <person name="Tomita M."/>
            <person name="Arakawa K."/>
        </authorList>
    </citation>
    <scope>NUCLEOTIDE SEQUENCE [LARGE SCALE GENOMIC DNA]</scope>
</reference>
<organism evidence="9 11">
    <name type="scientific">Araneus ventricosus</name>
    <name type="common">Orbweaver spider</name>
    <name type="synonym">Epeira ventricosa</name>
    <dbReference type="NCBI Taxonomy" id="182803"/>
    <lineage>
        <taxon>Eukaryota</taxon>
        <taxon>Metazoa</taxon>
        <taxon>Ecdysozoa</taxon>
        <taxon>Arthropoda</taxon>
        <taxon>Chelicerata</taxon>
        <taxon>Arachnida</taxon>
        <taxon>Araneae</taxon>
        <taxon>Araneomorphae</taxon>
        <taxon>Entelegynae</taxon>
        <taxon>Araneoidea</taxon>
        <taxon>Araneidae</taxon>
        <taxon>Araneus</taxon>
    </lineage>
</organism>